<dbReference type="InterPro" id="IPR046879">
    <property type="entry name" value="KANL3/Tex30_Abhydrolase"/>
</dbReference>
<keyword evidence="3" id="KW-1185">Reference proteome</keyword>
<comment type="caution">
    <text evidence="2">The sequence shown here is derived from an EMBL/GenBank/DDBJ whole genome shotgun (WGS) entry which is preliminary data.</text>
</comment>
<dbReference type="Gene3D" id="3.40.50.1820">
    <property type="entry name" value="alpha/beta hydrolase"/>
    <property type="match status" value="1"/>
</dbReference>
<dbReference type="EMBL" id="JAGJRS010000001">
    <property type="protein sequence ID" value="MBP1472706.1"/>
    <property type="molecule type" value="Genomic_DNA"/>
</dbReference>
<organism evidence="2 3">
    <name type="scientific">Frateuria flava</name>
    <dbReference type="NCBI Taxonomy" id="2821489"/>
    <lineage>
        <taxon>Bacteria</taxon>
        <taxon>Pseudomonadati</taxon>
        <taxon>Pseudomonadota</taxon>
        <taxon>Gammaproteobacteria</taxon>
        <taxon>Lysobacterales</taxon>
        <taxon>Rhodanobacteraceae</taxon>
        <taxon>Frateuria</taxon>
    </lineage>
</organism>
<accession>A0ABS4DI30</accession>
<evidence type="ECO:0000313" key="2">
    <source>
        <dbReference type="EMBL" id="MBP1472706.1"/>
    </source>
</evidence>
<sequence>MRGPYGGPEFRAMRGTILLSHGSDASPDATKVSALAALAEARGWRAQRLDYREDDARGHAGSVAPRLARLNAAIAACDAPPVLVGSSMGAFVSALASLEHPVAGLFLMATPPAIPGVDDALGVRQDVPTLLVHGWRDEVCPIDGIVRFAGRHHLPLLALDDDHRLSRSLPAIERQFALFLDNLA</sequence>
<feature type="domain" description="KANL3/Tex30 alpha/beta hydrolase-like" evidence="1">
    <location>
        <begin position="15"/>
        <end position="159"/>
    </location>
</feature>
<evidence type="ECO:0000313" key="3">
    <source>
        <dbReference type="Proteomes" id="UP000823790"/>
    </source>
</evidence>
<reference evidence="2 3" key="1">
    <citation type="submission" date="2021-04" db="EMBL/GenBank/DDBJ databases">
        <authorList>
            <person name="Huq M.A."/>
        </authorList>
    </citation>
    <scope>NUCLEOTIDE SEQUENCE [LARGE SCALE GENOMIC DNA]</scope>
    <source>
        <strain evidence="2 3">MAH-13</strain>
    </source>
</reference>
<gene>
    <name evidence="2" type="ORF">J7I44_00205</name>
</gene>
<dbReference type="InterPro" id="IPR029058">
    <property type="entry name" value="AB_hydrolase_fold"/>
</dbReference>
<protein>
    <recommendedName>
        <fullName evidence="1">KANL3/Tex30 alpha/beta hydrolase-like domain-containing protein</fullName>
    </recommendedName>
</protein>
<dbReference type="SUPFAM" id="SSF53474">
    <property type="entry name" value="alpha/beta-Hydrolases"/>
    <property type="match status" value="1"/>
</dbReference>
<dbReference type="Pfam" id="PF20408">
    <property type="entry name" value="Abhydrolase_11"/>
    <property type="match status" value="1"/>
</dbReference>
<proteinExistence type="predicted"/>
<evidence type="ECO:0000259" key="1">
    <source>
        <dbReference type="Pfam" id="PF20408"/>
    </source>
</evidence>
<dbReference type="Proteomes" id="UP000823790">
    <property type="component" value="Unassembled WGS sequence"/>
</dbReference>
<name>A0ABS4DI30_9GAMM</name>